<protein>
    <submittedName>
        <fullName evidence="5">rRNA processing-related protein</fullName>
    </submittedName>
</protein>
<comment type="subcellular location">
    <subcellularLocation>
        <location evidence="1">Nucleus</location>
    </subcellularLocation>
</comment>
<dbReference type="OMA" id="GFWETTV"/>
<dbReference type="GO" id="GO:0006364">
    <property type="term" value="P:rRNA processing"/>
    <property type="evidence" value="ECO:0007669"/>
    <property type="project" value="UniProtKB-KW"/>
</dbReference>
<keyword evidence="3" id="KW-0698">rRNA processing</keyword>
<sequence>MAPSRKMKGKARAEPKTEAALPLGKQLSHTAGIPDVELTTGFWMSDKPLVQQALAQDLANLLLLINPAGGDAARLDAALAFLEGFWTALVREWSGIDRLRIDKYYMLIRRYVNATFRLLQREGWNADAVSKVNSILTAMRGPMSWREKSVPTSLATHLADVYLDELEKVMAGAEEPVPLVSVLEPFAQLAANTRTPTVHTRLMSMVFSPILAALKDEEDEDERPAKRARADAQEFENIVENIEVNGEKADKDEAREAVLRAMFKEAAKEDAVESNRRKIYTVVREEGDE</sequence>
<dbReference type="Pfam" id="PF05997">
    <property type="entry name" value="Nop52"/>
    <property type="match status" value="1"/>
</dbReference>
<accession>K1VZQ7</accession>
<comment type="caution">
    <text evidence="5">The sequence shown here is derived from an EMBL/GenBank/DDBJ whole genome shotgun (WGS) entry which is preliminary data.</text>
</comment>
<dbReference type="HOGENOM" id="CLU_022876_1_0_1"/>
<evidence type="ECO:0000256" key="1">
    <source>
        <dbReference type="ARBA" id="ARBA00004123"/>
    </source>
</evidence>
<evidence type="ECO:0000313" key="5">
    <source>
        <dbReference type="EMBL" id="EKD05042.1"/>
    </source>
</evidence>
<evidence type="ECO:0000256" key="3">
    <source>
        <dbReference type="ARBA" id="ARBA00022552"/>
    </source>
</evidence>
<comment type="similarity">
    <text evidence="2">Belongs to the RRP1 family.</text>
</comment>
<organism evidence="5 6">
    <name type="scientific">Trichosporon asahii var. asahii (strain CBS 8904)</name>
    <name type="common">Yeast</name>
    <dbReference type="NCBI Taxonomy" id="1220162"/>
    <lineage>
        <taxon>Eukaryota</taxon>
        <taxon>Fungi</taxon>
        <taxon>Dikarya</taxon>
        <taxon>Basidiomycota</taxon>
        <taxon>Agaricomycotina</taxon>
        <taxon>Tremellomycetes</taxon>
        <taxon>Trichosporonales</taxon>
        <taxon>Trichosporonaceae</taxon>
        <taxon>Trichosporon</taxon>
    </lineage>
</organism>
<dbReference type="PANTHER" id="PTHR13026">
    <property type="entry name" value="NNP-1 PROTEIN NOVEL NUCLEAR PROTEIN 1 NOP52"/>
    <property type="match status" value="1"/>
</dbReference>
<dbReference type="AlphaFoldDB" id="K1VZQ7"/>
<dbReference type="OrthoDB" id="2019504at2759"/>
<reference evidence="5 6" key="1">
    <citation type="journal article" date="2012" name="Eukaryot. Cell">
        <title>Genome sequence of the Trichosporon asahii environmental strain CBS 8904.</title>
        <authorList>
            <person name="Yang R.Y."/>
            <person name="Li H.T."/>
            <person name="Zhu H."/>
            <person name="Zhou G.P."/>
            <person name="Wang M."/>
            <person name="Wang L."/>
        </authorList>
    </citation>
    <scope>NUCLEOTIDE SEQUENCE [LARGE SCALE GENOMIC DNA]</scope>
    <source>
        <strain evidence="5 6">CBS 8904</strain>
    </source>
</reference>
<dbReference type="eggNOG" id="KOG3911">
    <property type="taxonomic scope" value="Eukaryota"/>
</dbReference>
<dbReference type="GO" id="GO:0030688">
    <property type="term" value="C:preribosome, small subunit precursor"/>
    <property type="evidence" value="ECO:0007669"/>
    <property type="project" value="InterPro"/>
</dbReference>
<dbReference type="InParanoid" id="K1VZQ7"/>
<name>K1VZQ7_TRIAC</name>
<evidence type="ECO:0000256" key="4">
    <source>
        <dbReference type="ARBA" id="ARBA00023242"/>
    </source>
</evidence>
<dbReference type="STRING" id="1220162.K1VZQ7"/>
<keyword evidence="6" id="KW-1185">Reference proteome</keyword>
<gene>
    <name evidence="5" type="ORF">A1Q2_00649</name>
</gene>
<dbReference type="EMBL" id="AMBO01000147">
    <property type="protein sequence ID" value="EKD05042.1"/>
    <property type="molecule type" value="Genomic_DNA"/>
</dbReference>
<evidence type="ECO:0000313" key="6">
    <source>
        <dbReference type="Proteomes" id="UP000006757"/>
    </source>
</evidence>
<keyword evidence="4" id="KW-0539">Nucleus</keyword>
<dbReference type="GO" id="GO:0005634">
    <property type="term" value="C:nucleus"/>
    <property type="evidence" value="ECO:0007669"/>
    <property type="project" value="UniProtKB-SubCell"/>
</dbReference>
<dbReference type="PANTHER" id="PTHR13026:SF0">
    <property type="entry name" value="RIBOSOMAL RNA PROCESSING 1B"/>
    <property type="match status" value="1"/>
</dbReference>
<dbReference type="InterPro" id="IPR010301">
    <property type="entry name" value="RRP1"/>
</dbReference>
<proteinExistence type="inferred from homology"/>
<evidence type="ECO:0000256" key="2">
    <source>
        <dbReference type="ARBA" id="ARBA00006374"/>
    </source>
</evidence>
<dbReference type="Proteomes" id="UP000006757">
    <property type="component" value="Unassembled WGS sequence"/>
</dbReference>